<dbReference type="InterPro" id="IPR036634">
    <property type="entry name" value="PRD_sf"/>
</dbReference>
<accession>A0A645EFM6</accession>
<dbReference type="PANTHER" id="PTHR30185">
    <property type="entry name" value="CRYPTIC BETA-GLUCOSIDE BGL OPERON ANTITERMINATOR"/>
    <property type="match status" value="1"/>
</dbReference>
<evidence type="ECO:0000256" key="1">
    <source>
        <dbReference type="ARBA" id="ARBA00022737"/>
    </source>
</evidence>
<gene>
    <name evidence="3" type="primary">licT_12</name>
    <name evidence="3" type="ORF">SDC9_147286</name>
</gene>
<dbReference type="SUPFAM" id="SSF63520">
    <property type="entry name" value="PTS-regulatory domain, PRD"/>
    <property type="match status" value="2"/>
</dbReference>
<evidence type="ECO:0000259" key="2">
    <source>
        <dbReference type="PROSITE" id="PS51372"/>
    </source>
</evidence>
<dbReference type="Pfam" id="PF00874">
    <property type="entry name" value="PRD"/>
    <property type="match status" value="2"/>
</dbReference>
<feature type="domain" description="PRD" evidence="2">
    <location>
        <begin position="73"/>
        <end position="178"/>
    </location>
</feature>
<dbReference type="GO" id="GO:0006355">
    <property type="term" value="P:regulation of DNA-templated transcription"/>
    <property type="evidence" value="ECO:0007669"/>
    <property type="project" value="InterPro"/>
</dbReference>
<protein>
    <submittedName>
        <fullName evidence="3">Transcription antiterminator LicT</fullName>
    </submittedName>
</protein>
<dbReference type="PROSITE" id="PS51372">
    <property type="entry name" value="PRD_2"/>
    <property type="match status" value="2"/>
</dbReference>
<dbReference type="Pfam" id="PF03123">
    <property type="entry name" value="CAT_RBD"/>
    <property type="match status" value="1"/>
</dbReference>
<dbReference type="SMART" id="SM01061">
    <property type="entry name" value="CAT_RBD"/>
    <property type="match status" value="1"/>
</dbReference>
<evidence type="ECO:0000313" key="3">
    <source>
        <dbReference type="EMBL" id="MPN00092.1"/>
    </source>
</evidence>
<dbReference type="SUPFAM" id="SSF50151">
    <property type="entry name" value="SacY-like RNA-binding domain"/>
    <property type="match status" value="1"/>
</dbReference>
<reference evidence="3" key="1">
    <citation type="submission" date="2019-08" db="EMBL/GenBank/DDBJ databases">
        <authorList>
            <person name="Kucharzyk K."/>
            <person name="Murdoch R.W."/>
            <person name="Higgins S."/>
            <person name="Loffler F."/>
        </authorList>
    </citation>
    <scope>NUCLEOTIDE SEQUENCE</scope>
</reference>
<dbReference type="InterPro" id="IPR050661">
    <property type="entry name" value="BglG_antiterminators"/>
</dbReference>
<organism evidence="3">
    <name type="scientific">bioreactor metagenome</name>
    <dbReference type="NCBI Taxonomy" id="1076179"/>
    <lineage>
        <taxon>unclassified sequences</taxon>
        <taxon>metagenomes</taxon>
        <taxon>ecological metagenomes</taxon>
    </lineage>
</organism>
<dbReference type="InterPro" id="IPR011608">
    <property type="entry name" value="PRD"/>
</dbReference>
<dbReference type="NCBIfam" id="NF046042">
    <property type="entry name" value="LicT"/>
    <property type="match status" value="1"/>
</dbReference>
<feature type="domain" description="PRD" evidence="2">
    <location>
        <begin position="179"/>
        <end position="287"/>
    </location>
</feature>
<dbReference type="GO" id="GO:0003723">
    <property type="term" value="F:RNA binding"/>
    <property type="evidence" value="ECO:0007669"/>
    <property type="project" value="InterPro"/>
</dbReference>
<proteinExistence type="predicted"/>
<keyword evidence="1" id="KW-0677">Repeat</keyword>
<dbReference type="EMBL" id="VSSQ01046140">
    <property type="protein sequence ID" value="MPN00092.1"/>
    <property type="molecule type" value="Genomic_DNA"/>
</dbReference>
<sequence length="287" mass="32539">MEGGMGKTMKIGKVYNNNVVLAEAGDASEVIVMGKGIGFQKRTGDAIDKSLIEKTFVIQENDSADQLKAIYQDLPQEESDAIFKIIQEAETRLDHTFQANVYLTLADHIHYAIQRTKEGIDLTNPLAFEVKKFYRREYELGKIGLELIAEHTGVMMAPDEATSIALHFVNAQKEGQLIEETMKVTRIVQDILNIVRLHFGVAFDEDSISYNRFYTHLQYFAQRVVMGEVFQTAPDTFLLEQVKANYPNAYKCANKISTYVGSAHHFQVGTDEIVYLTIHIHRVVQQK</sequence>
<dbReference type="InterPro" id="IPR036650">
    <property type="entry name" value="CAT_RNA-bd_dom_sf"/>
</dbReference>
<dbReference type="PANTHER" id="PTHR30185:SF15">
    <property type="entry name" value="CRYPTIC BETA-GLUCOSIDE BGL OPERON ANTITERMINATOR"/>
    <property type="match status" value="1"/>
</dbReference>
<dbReference type="Gene3D" id="1.10.1790.10">
    <property type="entry name" value="PRD domain"/>
    <property type="match status" value="2"/>
</dbReference>
<dbReference type="InterPro" id="IPR004341">
    <property type="entry name" value="CAT_RNA-bd_dom"/>
</dbReference>
<name>A0A645EFM6_9ZZZZ</name>
<dbReference type="Gene3D" id="2.30.24.10">
    <property type="entry name" value="CAT RNA-binding domain"/>
    <property type="match status" value="1"/>
</dbReference>
<comment type="caution">
    <text evidence="3">The sequence shown here is derived from an EMBL/GenBank/DDBJ whole genome shotgun (WGS) entry which is preliminary data.</text>
</comment>
<dbReference type="AlphaFoldDB" id="A0A645EFM6"/>